<reference evidence="1 2" key="1">
    <citation type="submission" date="2016-10" db="EMBL/GenBank/DDBJ databases">
        <authorList>
            <person name="de Groot N.N."/>
        </authorList>
    </citation>
    <scope>NUCLEOTIDE SEQUENCE [LARGE SCALE GENOMIC DNA]</scope>
    <source>
        <strain evidence="1 2">CGMCC 1.9167</strain>
    </source>
</reference>
<dbReference type="OrthoDB" id="6212418at2"/>
<organism evidence="1 2">
    <name type="scientific">Marinobacter daqiaonensis</name>
    <dbReference type="NCBI Taxonomy" id="650891"/>
    <lineage>
        <taxon>Bacteria</taxon>
        <taxon>Pseudomonadati</taxon>
        <taxon>Pseudomonadota</taxon>
        <taxon>Gammaproteobacteria</taxon>
        <taxon>Pseudomonadales</taxon>
        <taxon>Marinobacteraceae</taxon>
        <taxon>Marinobacter</taxon>
    </lineage>
</organism>
<protein>
    <submittedName>
        <fullName evidence="1">CDP-Glycerol:Poly(Glycerophosphate) glycerophosphotransferase</fullName>
    </submittedName>
</protein>
<dbReference type="RefSeq" id="WP_092009466.1">
    <property type="nucleotide sequence ID" value="NZ_FOYW01000001.1"/>
</dbReference>
<dbReference type="Gene3D" id="3.40.50.12580">
    <property type="match status" value="1"/>
</dbReference>
<name>A0A1I6H9E0_9GAMM</name>
<dbReference type="GO" id="GO:0016020">
    <property type="term" value="C:membrane"/>
    <property type="evidence" value="ECO:0007669"/>
    <property type="project" value="InterPro"/>
</dbReference>
<dbReference type="Proteomes" id="UP000198644">
    <property type="component" value="Unassembled WGS sequence"/>
</dbReference>
<keyword evidence="2" id="KW-1185">Reference proteome</keyword>
<dbReference type="Pfam" id="PF04464">
    <property type="entry name" value="Glyphos_transf"/>
    <property type="match status" value="1"/>
</dbReference>
<accession>A0A1I6H9E0</accession>
<dbReference type="STRING" id="650891.SAMN05216203_1023"/>
<sequence length="441" mass="52125">MIDFIKAYLPGPLKSYLKILKRNTFDRISGRLKINRVRLRHAYLVDELAQRKRIKVVFLAVHKSVWKVDALYQIMAADPFFEPEVLVCPYTSFGHERMREELEKTYEYFKTKGYSVEKSIKDDGQIVRLRDLDPDIVVFTNPHNLTLKEYYQDAYSRYLSIYVPYYYMATNHVGDAQEELDTLMLNSMWRIYWPHKYIFDKFSVVSRIQGRNSKLTGYPATEMLLKCDLPAEGDVWKMQINKKKKIIYAPHHSISDDNSSLSTFLRLGMVMKQLAEQYADFVQWSFKPHPILKAKLYLHPDWGKERTDEYYEFWSNQAHTQLDEGEYEYLFMHSDAIIHDCSSFIVEYAVTGKPGLYLKNGTRSDMDFLNDFGKCVFERYRTANSEAEISDFILDLVRDKSFHENSDSSCFNRYLSEFYDEELPSEKIIKDIKSALTKSYH</sequence>
<evidence type="ECO:0000313" key="2">
    <source>
        <dbReference type="Proteomes" id="UP000198644"/>
    </source>
</evidence>
<dbReference type="SUPFAM" id="SSF53756">
    <property type="entry name" value="UDP-Glycosyltransferase/glycogen phosphorylase"/>
    <property type="match status" value="1"/>
</dbReference>
<dbReference type="InterPro" id="IPR007554">
    <property type="entry name" value="Glycerophosphate_synth"/>
</dbReference>
<evidence type="ECO:0000313" key="1">
    <source>
        <dbReference type="EMBL" id="SFR51129.1"/>
    </source>
</evidence>
<dbReference type="EMBL" id="FOYW01000001">
    <property type="protein sequence ID" value="SFR51129.1"/>
    <property type="molecule type" value="Genomic_DNA"/>
</dbReference>
<dbReference type="GO" id="GO:0047355">
    <property type="term" value="F:CDP-glycerol glycerophosphotransferase activity"/>
    <property type="evidence" value="ECO:0007669"/>
    <property type="project" value="InterPro"/>
</dbReference>
<keyword evidence="1" id="KW-0808">Transferase</keyword>
<dbReference type="AlphaFoldDB" id="A0A1I6H9E0"/>
<gene>
    <name evidence="1" type="ORF">SAMN05216203_1023</name>
</gene>
<proteinExistence type="predicted"/>
<dbReference type="InterPro" id="IPR043148">
    <property type="entry name" value="TagF_C"/>
</dbReference>